<dbReference type="EMBL" id="FNYS01000013">
    <property type="protein sequence ID" value="SEJ13676.1"/>
    <property type="molecule type" value="Genomic_DNA"/>
</dbReference>
<dbReference type="SUPFAM" id="SSF69304">
    <property type="entry name" value="Tricorn protease N-terminal domain"/>
    <property type="match status" value="1"/>
</dbReference>
<reference evidence="3 4" key="1">
    <citation type="submission" date="2016-10" db="EMBL/GenBank/DDBJ databases">
        <authorList>
            <person name="de Groot N.N."/>
        </authorList>
    </citation>
    <scope>NUCLEOTIDE SEQUENCE [LARGE SCALE GENOMIC DNA]</scope>
    <source>
        <strain evidence="3 4">DSM 23048</strain>
    </source>
</reference>
<accession>A0A1H6WD94</accession>
<evidence type="ECO:0000313" key="4">
    <source>
        <dbReference type="Proteomes" id="UP000183077"/>
    </source>
</evidence>
<evidence type="ECO:0000256" key="1">
    <source>
        <dbReference type="SAM" id="SignalP"/>
    </source>
</evidence>
<organism evidence="3 4">
    <name type="scientific">Myroides marinus</name>
    <dbReference type="NCBI Taxonomy" id="703342"/>
    <lineage>
        <taxon>Bacteria</taxon>
        <taxon>Pseudomonadati</taxon>
        <taxon>Bacteroidota</taxon>
        <taxon>Flavobacteriia</taxon>
        <taxon>Flavobacteriales</taxon>
        <taxon>Flavobacteriaceae</taxon>
        <taxon>Myroides</taxon>
    </lineage>
</organism>
<protein>
    <submittedName>
        <fullName evidence="3">Prolyl oligopeptidase family protein</fullName>
    </submittedName>
</protein>
<feature type="chain" id="PRO_5010371030" evidence="1">
    <location>
        <begin position="25"/>
        <end position="823"/>
    </location>
</feature>
<proteinExistence type="predicted"/>
<sequence length="823" mass="95673">MMDTNLLKKVIYLILLLSFSNSKAQVDSISISPLWSKLQNISISNSGKWLITQETNNELIKRCISNADTKKEICFENTGFIYFIDDIKIAYQKKNQLYIVNLQNYKQTVIDQVSSFEIIANNRIFILTDQKTALLLNTSSNIDKIWEQKSINQFFISPAKQQMVYLQGDQFFSLDLKNLKTSSLIGSFKLDTLSNPIWNDKQNHLMVKTTRNEVIHIDLKKKTYFKIEPTKQSLNLINTTYEFVANNNILIKYLYLHKTQSPIVDIWYTNDYNLEAKKNTLKGDNFVVQNQLYNIDNRQTTPIIDNEIIRFINNDEYLTYDSKAHKDYSKNSSTVSLYKHNILKNTNSKLLDSLSNYALTISNDTNKFAYKSNNKWHLYNLNNNKTTTIDNLENQQDFYWTTNPNKVLITNNSNLWLFDTTSHQLSKLTNNEAINDLKINILNHQSFPNLNESFKPNTVVNLNKPIIIKTLDISNNTSSLHVLDKNNTIKPIIEATSDRITQVLWSNQKEQVSFLTENYNMSYKLNSYKDKQLSIVKTSSIPDSLFNWRRQMIIEFKTVQGKQLKGILYYPKNFSELKKYPMITHLYETQNHLQNLFRIPKLENDTGYNSALLTEQGYFVFEPDTYVSEKGPGVTALECVEAAIQEVQKKVKQIDSENLGIMGQSFGGYLVNYIITQVDIFKVAISGSSRSELIVDSYGFNYYLNRMSYAKIEDAQYKLKAPYAEKPKEYFANSPIYYSQNIQTPILLWAGNLDENVPWRHTMNLYGALRRYNKQAIALFYTKDGHSLADKTNQKDLTIRSLNWLSYFLKDTKDINWIKQGIN</sequence>
<feature type="domain" description="Peptidase S9 prolyl oligopeptidase catalytic" evidence="2">
    <location>
        <begin position="642"/>
        <end position="810"/>
    </location>
</feature>
<dbReference type="InterPro" id="IPR029058">
    <property type="entry name" value="AB_hydrolase_fold"/>
</dbReference>
<dbReference type="Gene3D" id="3.40.50.1820">
    <property type="entry name" value="alpha/beta hydrolase"/>
    <property type="match status" value="1"/>
</dbReference>
<dbReference type="GO" id="GO:0006508">
    <property type="term" value="P:proteolysis"/>
    <property type="evidence" value="ECO:0007669"/>
    <property type="project" value="InterPro"/>
</dbReference>
<dbReference type="SUPFAM" id="SSF53474">
    <property type="entry name" value="alpha/beta-Hydrolases"/>
    <property type="match status" value="1"/>
</dbReference>
<dbReference type="AlphaFoldDB" id="A0A1H6WD94"/>
<keyword evidence="1" id="KW-0732">Signal</keyword>
<dbReference type="GO" id="GO:0008236">
    <property type="term" value="F:serine-type peptidase activity"/>
    <property type="evidence" value="ECO:0007669"/>
    <property type="project" value="InterPro"/>
</dbReference>
<dbReference type="PANTHER" id="PTHR11731">
    <property type="entry name" value="PROTEASE FAMILY S9B,C DIPEPTIDYL-PEPTIDASE IV-RELATED"/>
    <property type="match status" value="1"/>
</dbReference>
<dbReference type="GO" id="GO:0008239">
    <property type="term" value="F:dipeptidyl-peptidase activity"/>
    <property type="evidence" value="ECO:0007669"/>
    <property type="project" value="TreeGrafter"/>
</dbReference>
<feature type="signal peptide" evidence="1">
    <location>
        <begin position="1"/>
        <end position="24"/>
    </location>
</feature>
<dbReference type="PANTHER" id="PTHR11731:SF193">
    <property type="entry name" value="DIPEPTIDYL PEPTIDASE 9"/>
    <property type="match status" value="1"/>
</dbReference>
<dbReference type="Pfam" id="PF00326">
    <property type="entry name" value="Peptidase_S9"/>
    <property type="match status" value="1"/>
</dbReference>
<name>A0A1H6WD94_9FLAO</name>
<evidence type="ECO:0000313" key="3">
    <source>
        <dbReference type="EMBL" id="SEJ13676.1"/>
    </source>
</evidence>
<evidence type="ECO:0000259" key="2">
    <source>
        <dbReference type="Pfam" id="PF00326"/>
    </source>
</evidence>
<dbReference type="InterPro" id="IPR050278">
    <property type="entry name" value="Serine_Prot_S9B/DPPIV"/>
</dbReference>
<dbReference type="InterPro" id="IPR001375">
    <property type="entry name" value="Peptidase_S9_cat"/>
</dbReference>
<dbReference type="Proteomes" id="UP000183077">
    <property type="component" value="Unassembled WGS sequence"/>
</dbReference>
<gene>
    <name evidence="3" type="ORF">SAMN04488018_11363</name>
</gene>